<dbReference type="SMART" id="SM00225">
    <property type="entry name" value="BTB"/>
    <property type="match status" value="1"/>
</dbReference>
<dbReference type="InterPro" id="IPR000210">
    <property type="entry name" value="BTB/POZ_dom"/>
</dbReference>
<dbReference type="PROSITE" id="PS50097">
    <property type="entry name" value="BTB"/>
    <property type="match status" value="1"/>
</dbReference>
<reference evidence="2 3" key="1">
    <citation type="submission" date="2014-06" db="EMBL/GenBank/DDBJ databases">
        <authorList>
            <consortium name="DOE Joint Genome Institute"/>
            <person name="Kuo A."/>
            <person name="Kohler A."/>
            <person name="Nagy L.G."/>
            <person name="Floudas D."/>
            <person name="Copeland A."/>
            <person name="Barry K.W."/>
            <person name="Cichocki N."/>
            <person name="Veneault-Fourrey C."/>
            <person name="LaButti K."/>
            <person name="Lindquist E.A."/>
            <person name="Lipzen A."/>
            <person name="Lundell T."/>
            <person name="Morin E."/>
            <person name="Murat C."/>
            <person name="Sun H."/>
            <person name="Tunlid A."/>
            <person name="Henrissat B."/>
            <person name="Grigoriev I.V."/>
            <person name="Hibbett D.S."/>
            <person name="Martin F."/>
            <person name="Nordberg H.P."/>
            <person name="Cantor M.N."/>
            <person name="Hua S.X."/>
        </authorList>
    </citation>
    <scope>NUCLEOTIDE SEQUENCE [LARGE SCALE GENOMIC DNA]</scope>
    <source>
        <strain evidence="2 3">ATCC 200175</strain>
    </source>
</reference>
<protein>
    <recommendedName>
        <fullName evidence="1">BTB domain-containing protein</fullName>
    </recommendedName>
</protein>
<evidence type="ECO:0000313" key="3">
    <source>
        <dbReference type="Proteomes" id="UP000053647"/>
    </source>
</evidence>
<evidence type="ECO:0000259" key="1">
    <source>
        <dbReference type="PROSITE" id="PS50097"/>
    </source>
</evidence>
<sequence>MLSPSRERPARQSLGMVSRSYDHYYEDVFVVVRVGDVLYRLSAAVLAKQSHVFATLFSLPQTSGSVWCTEGLSDDEPIVLPGHSSADFDCLMQFLFGGPSFREKIPAIRPLVSLLKMSDFFEISDGCTYAITNMEYHPDLDLASRLLLCYQYNIITWLGTAFRGLAALPLHHHTESELGRIPMKFMHSLIAVRHRVTTHCLTLAAIPPPVVAGFSCVTPGTCGHAWESAWKHGPSEMLRHPDVDYTGRAVLEALEAANIPSICRGCLEFSVANVKDSGSLIAEEVFVEDSVRELTAWMGSC</sequence>
<dbReference type="Pfam" id="PF00651">
    <property type="entry name" value="BTB"/>
    <property type="match status" value="1"/>
</dbReference>
<proteinExistence type="predicted"/>
<dbReference type="SUPFAM" id="SSF54695">
    <property type="entry name" value="POZ domain"/>
    <property type="match status" value="1"/>
</dbReference>
<gene>
    <name evidence="2" type="ORF">PAXINDRAFT_172716</name>
</gene>
<dbReference type="InterPro" id="IPR011333">
    <property type="entry name" value="SKP1/BTB/POZ_sf"/>
</dbReference>
<dbReference type="AlphaFoldDB" id="A0A0C9TMA8"/>
<dbReference type="Gene3D" id="3.30.710.10">
    <property type="entry name" value="Potassium Channel Kv1.1, Chain A"/>
    <property type="match status" value="1"/>
</dbReference>
<dbReference type="Proteomes" id="UP000053647">
    <property type="component" value="Unassembled WGS sequence"/>
</dbReference>
<reference evidence="3" key="2">
    <citation type="submission" date="2015-01" db="EMBL/GenBank/DDBJ databases">
        <title>Evolutionary Origins and Diversification of the Mycorrhizal Mutualists.</title>
        <authorList>
            <consortium name="DOE Joint Genome Institute"/>
            <consortium name="Mycorrhizal Genomics Consortium"/>
            <person name="Kohler A."/>
            <person name="Kuo A."/>
            <person name="Nagy L.G."/>
            <person name="Floudas D."/>
            <person name="Copeland A."/>
            <person name="Barry K.W."/>
            <person name="Cichocki N."/>
            <person name="Veneault-Fourrey C."/>
            <person name="LaButti K."/>
            <person name="Lindquist E.A."/>
            <person name="Lipzen A."/>
            <person name="Lundell T."/>
            <person name="Morin E."/>
            <person name="Murat C."/>
            <person name="Riley R."/>
            <person name="Ohm R."/>
            <person name="Sun H."/>
            <person name="Tunlid A."/>
            <person name="Henrissat B."/>
            <person name="Grigoriev I.V."/>
            <person name="Hibbett D.S."/>
            <person name="Martin F."/>
        </authorList>
    </citation>
    <scope>NUCLEOTIDE SEQUENCE [LARGE SCALE GENOMIC DNA]</scope>
    <source>
        <strain evidence="3">ATCC 200175</strain>
    </source>
</reference>
<name>A0A0C9TMA8_PAXIN</name>
<keyword evidence="3" id="KW-1185">Reference proteome</keyword>
<feature type="domain" description="BTB" evidence="1">
    <location>
        <begin position="26"/>
        <end position="104"/>
    </location>
</feature>
<dbReference type="EMBL" id="KN819533">
    <property type="protein sequence ID" value="KIJ08932.1"/>
    <property type="molecule type" value="Genomic_DNA"/>
</dbReference>
<organism evidence="2 3">
    <name type="scientific">Paxillus involutus ATCC 200175</name>
    <dbReference type="NCBI Taxonomy" id="664439"/>
    <lineage>
        <taxon>Eukaryota</taxon>
        <taxon>Fungi</taxon>
        <taxon>Dikarya</taxon>
        <taxon>Basidiomycota</taxon>
        <taxon>Agaricomycotina</taxon>
        <taxon>Agaricomycetes</taxon>
        <taxon>Agaricomycetidae</taxon>
        <taxon>Boletales</taxon>
        <taxon>Paxilineae</taxon>
        <taxon>Paxillaceae</taxon>
        <taxon>Paxillus</taxon>
    </lineage>
</organism>
<dbReference type="OrthoDB" id="2804507at2759"/>
<evidence type="ECO:0000313" key="2">
    <source>
        <dbReference type="EMBL" id="KIJ08932.1"/>
    </source>
</evidence>
<accession>A0A0C9TMA8</accession>
<dbReference type="HOGENOM" id="CLU_047592_4_1_1"/>